<evidence type="ECO:0000313" key="2">
    <source>
        <dbReference type="Proteomes" id="UP000799772"/>
    </source>
</evidence>
<evidence type="ECO:0000313" key="1">
    <source>
        <dbReference type="EMBL" id="KAF2098455.1"/>
    </source>
</evidence>
<dbReference type="Pfam" id="PF11017">
    <property type="entry name" value="DUF2855"/>
    <property type="match status" value="1"/>
</dbReference>
<dbReference type="EMBL" id="ML978126">
    <property type="protein sequence ID" value="KAF2098455.1"/>
    <property type="molecule type" value="Genomic_DNA"/>
</dbReference>
<name>A0A9P4M622_9PEZI</name>
<gene>
    <name evidence="1" type="ORF">NA57DRAFT_75700</name>
</gene>
<organism evidence="1 2">
    <name type="scientific">Rhizodiscina lignyota</name>
    <dbReference type="NCBI Taxonomy" id="1504668"/>
    <lineage>
        <taxon>Eukaryota</taxon>
        <taxon>Fungi</taxon>
        <taxon>Dikarya</taxon>
        <taxon>Ascomycota</taxon>
        <taxon>Pezizomycotina</taxon>
        <taxon>Dothideomycetes</taxon>
        <taxon>Pleosporomycetidae</taxon>
        <taxon>Aulographales</taxon>
        <taxon>Rhizodiscinaceae</taxon>
        <taxon>Rhizodiscina</taxon>
    </lineage>
</organism>
<dbReference type="OrthoDB" id="192702at2759"/>
<comment type="caution">
    <text evidence="1">The sequence shown here is derived from an EMBL/GenBank/DDBJ whole genome shotgun (WGS) entry which is preliminary data.</text>
</comment>
<keyword evidence="2" id="KW-1185">Reference proteome</keyword>
<sequence length="435" mass="47891">MASQTAQGPYSVHILEKKDYTKQHIVEFNEPLPPLAPSSVRVQTSLISLTTNNITYARLGHVPMFNWWDASPLPFKEGEYSNSEKYGRVNAWGIGTVIESTAEFVPVGTKLFGYHPIGTLPADKVVKISELPGMIDDISEHRKSLFPGYNQYYILGERDANSDKAQAYFSLFCVFFETSYHINRLSFSWEPSVGAVNPLGLEVPPPLDTWTKERADLKRAVVVILSASGKTALSLAYALRFLRPESERPRAVFAVGSEASRSFTESTKLYDGVLNYDLAKSDSSQVAEKLGLSAQDKIVLVDFGGRGDSFELWRESLRSISNNVPAIRMAESVPEHVQDIDEVNASFGSMLDAAKDTYVGNAFGMRNAGMALLGTKTYMTDFRNAFEGFMESHCVQCVKPMWGEGTSGATGVEGGWTKLTSGHVDPASGLVFRLT</sequence>
<dbReference type="Proteomes" id="UP000799772">
    <property type="component" value="Unassembled WGS sequence"/>
</dbReference>
<proteinExistence type="predicted"/>
<protein>
    <submittedName>
        <fullName evidence="1">Uncharacterized protein</fullName>
    </submittedName>
</protein>
<dbReference type="InterPro" id="IPR021276">
    <property type="entry name" value="DUF2855"/>
</dbReference>
<reference evidence="1" key="1">
    <citation type="journal article" date="2020" name="Stud. Mycol.">
        <title>101 Dothideomycetes genomes: a test case for predicting lifestyles and emergence of pathogens.</title>
        <authorList>
            <person name="Haridas S."/>
            <person name="Albert R."/>
            <person name="Binder M."/>
            <person name="Bloem J."/>
            <person name="Labutti K."/>
            <person name="Salamov A."/>
            <person name="Andreopoulos B."/>
            <person name="Baker S."/>
            <person name="Barry K."/>
            <person name="Bills G."/>
            <person name="Bluhm B."/>
            <person name="Cannon C."/>
            <person name="Castanera R."/>
            <person name="Culley D."/>
            <person name="Daum C."/>
            <person name="Ezra D."/>
            <person name="Gonzalez J."/>
            <person name="Henrissat B."/>
            <person name="Kuo A."/>
            <person name="Liang C."/>
            <person name="Lipzen A."/>
            <person name="Lutzoni F."/>
            <person name="Magnuson J."/>
            <person name="Mondo S."/>
            <person name="Nolan M."/>
            <person name="Ohm R."/>
            <person name="Pangilinan J."/>
            <person name="Park H.-J."/>
            <person name="Ramirez L."/>
            <person name="Alfaro M."/>
            <person name="Sun H."/>
            <person name="Tritt A."/>
            <person name="Yoshinaga Y."/>
            <person name="Zwiers L.-H."/>
            <person name="Turgeon B."/>
            <person name="Goodwin S."/>
            <person name="Spatafora J."/>
            <person name="Crous P."/>
            <person name="Grigoriev I."/>
        </authorList>
    </citation>
    <scope>NUCLEOTIDE SEQUENCE</scope>
    <source>
        <strain evidence="1">CBS 133067</strain>
    </source>
</reference>
<accession>A0A9P4M622</accession>
<dbReference type="AlphaFoldDB" id="A0A9P4M622"/>